<dbReference type="AlphaFoldDB" id="A0A9P0F4T2"/>
<dbReference type="Pfam" id="PF02958">
    <property type="entry name" value="EcKL"/>
    <property type="match status" value="1"/>
</dbReference>
<organism evidence="2 3">
    <name type="scientific">Bemisia tabaci</name>
    <name type="common">Sweetpotato whitefly</name>
    <name type="synonym">Aleurodes tabaci</name>
    <dbReference type="NCBI Taxonomy" id="7038"/>
    <lineage>
        <taxon>Eukaryota</taxon>
        <taxon>Metazoa</taxon>
        <taxon>Ecdysozoa</taxon>
        <taxon>Arthropoda</taxon>
        <taxon>Hexapoda</taxon>
        <taxon>Insecta</taxon>
        <taxon>Pterygota</taxon>
        <taxon>Neoptera</taxon>
        <taxon>Paraneoptera</taxon>
        <taxon>Hemiptera</taxon>
        <taxon>Sternorrhyncha</taxon>
        <taxon>Aleyrodoidea</taxon>
        <taxon>Aleyrodidae</taxon>
        <taxon>Aleyrodinae</taxon>
        <taxon>Bemisia</taxon>
    </lineage>
</organism>
<dbReference type="Proteomes" id="UP001152759">
    <property type="component" value="Chromosome 6"/>
</dbReference>
<evidence type="ECO:0000313" key="2">
    <source>
        <dbReference type="EMBL" id="CAH0392155.1"/>
    </source>
</evidence>
<protein>
    <recommendedName>
        <fullName evidence="1">CHK kinase-like domain-containing protein</fullName>
    </recommendedName>
</protein>
<dbReference type="SMART" id="SM00587">
    <property type="entry name" value="CHK"/>
    <property type="match status" value="1"/>
</dbReference>
<evidence type="ECO:0000313" key="3">
    <source>
        <dbReference type="Proteomes" id="UP001152759"/>
    </source>
</evidence>
<dbReference type="Gene3D" id="3.90.1200.10">
    <property type="match status" value="1"/>
</dbReference>
<dbReference type="EMBL" id="OU963867">
    <property type="protein sequence ID" value="CAH0392155.1"/>
    <property type="molecule type" value="Genomic_DNA"/>
</dbReference>
<dbReference type="KEGG" id="btab:109042950"/>
<name>A0A9P0F4T2_BEMTA</name>
<accession>A0A9P0F4T2</accession>
<dbReference type="PANTHER" id="PTHR11012:SF30">
    <property type="entry name" value="PROTEIN KINASE-LIKE DOMAIN-CONTAINING"/>
    <property type="match status" value="1"/>
</dbReference>
<dbReference type="InterPro" id="IPR011009">
    <property type="entry name" value="Kinase-like_dom_sf"/>
</dbReference>
<reference evidence="2" key="1">
    <citation type="submission" date="2021-12" db="EMBL/GenBank/DDBJ databases">
        <authorList>
            <person name="King R."/>
        </authorList>
    </citation>
    <scope>NUCLEOTIDE SEQUENCE</scope>
</reference>
<feature type="domain" description="CHK kinase-like" evidence="1">
    <location>
        <begin position="128"/>
        <end position="324"/>
    </location>
</feature>
<keyword evidence="3" id="KW-1185">Reference proteome</keyword>
<proteinExistence type="predicted"/>
<dbReference type="PANTHER" id="PTHR11012">
    <property type="entry name" value="PROTEIN KINASE-LIKE DOMAIN-CONTAINING"/>
    <property type="match status" value="1"/>
</dbReference>
<gene>
    <name evidence="2" type="ORF">BEMITA_LOCUS10702</name>
</gene>
<dbReference type="InterPro" id="IPR015897">
    <property type="entry name" value="CHK_kinase-like"/>
</dbReference>
<dbReference type="SUPFAM" id="SSF56112">
    <property type="entry name" value="Protein kinase-like (PK-like)"/>
    <property type="match status" value="1"/>
</dbReference>
<dbReference type="InterPro" id="IPR004119">
    <property type="entry name" value="EcKL"/>
</dbReference>
<sequence length="419" mass="47467">MDLHERLNAFIFPEAVSSGCFGDDVQKFVGFKTHEREGIINFCSQIIFGEVTLERQAGGRFSQSVVIKTQNRQPSADLLAMFHNEVLFYAKIVPLFQKYDNERFLSTSLPKFVCGKATNGRKPDEDIIIFKDLAQDGFKPSENPYFLNERHIELVLDRLGKYHALSFMCKFDDPIGFEEISTQILKLSSFPLDFAFPTKEAFRHCMLRGVEPLEGDPKHRAGMAKLRANIDTVRGRMDGYVVDSGPLTVVAHGDFHPNNMMFKYDAEGEPVEVAFYDFAMIRLCSPAIDTSLVLFSSIVPGMINTRWNDLLNVYYSAVSRQMDDCCAFRPPLDAVKLDLGKKGIYSFYYVSFVIPNFISILSGGTLLDPPNLEGLDDVEVEATMKSYIARRRELGGAKATELLTEITRLMLDKNFTFEY</sequence>
<evidence type="ECO:0000259" key="1">
    <source>
        <dbReference type="SMART" id="SM00587"/>
    </source>
</evidence>